<evidence type="ECO:0000256" key="3">
    <source>
        <dbReference type="ARBA" id="ARBA00023274"/>
    </source>
</evidence>
<comment type="caution">
    <text evidence="6">The sequence shown here is derived from an EMBL/GenBank/DDBJ whole genome shotgun (WGS) entry which is preliminary data.</text>
</comment>
<name>A0A7C2FXY5_9CREN</name>
<dbReference type="AlphaFoldDB" id="A0A7C2FXY5"/>
<comment type="subunit">
    <text evidence="4">Part of the 50S ribosomal subunit.</text>
</comment>
<dbReference type="NCBIfam" id="NF004711">
    <property type="entry name" value="PRK06049.1"/>
    <property type="match status" value="1"/>
</dbReference>
<dbReference type="PANTHER" id="PTHR11524:SF16">
    <property type="entry name" value="LARGE RIBOSOMAL SUBUNIT PROTEIN UL30"/>
    <property type="match status" value="1"/>
</dbReference>
<dbReference type="HAMAP" id="MF_01371_A">
    <property type="entry name" value="Ribosomal_uL30_A"/>
    <property type="match status" value="1"/>
</dbReference>
<comment type="similarity">
    <text evidence="1 4">Belongs to the universal ribosomal protein uL30 family.</text>
</comment>
<evidence type="ECO:0000256" key="1">
    <source>
        <dbReference type="ARBA" id="ARBA00007594"/>
    </source>
</evidence>
<dbReference type="GO" id="GO:0000463">
    <property type="term" value="P:maturation of LSU-rRNA from tricistronic rRNA transcript (SSU-rRNA, 5.8S rRNA, LSU-rRNA)"/>
    <property type="evidence" value="ECO:0007669"/>
    <property type="project" value="TreeGrafter"/>
</dbReference>
<dbReference type="GO" id="GO:0003735">
    <property type="term" value="F:structural constituent of ribosome"/>
    <property type="evidence" value="ECO:0007669"/>
    <property type="project" value="UniProtKB-UniRule"/>
</dbReference>
<dbReference type="GO" id="GO:0003723">
    <property type="term" value="F:RNA binding"/>
    <property type="evidence" value="ECO:0007669"/>
    <property type="project" value="TreeGrafter"/>
</dbReference>
<proteinExistence type="inferred from homology"/>
<dbReference type="EMBL" id="DSJT01000022">
    <property type="protein sequence ID" value="HEF87385.1"/>
    <property type="molecule type" value="Genomic_DNA"/>
</dbReference>
<evidence type="ECO:0000256" key="2">
    <source>
        <dbReference type="ARBA" id="ARBA00022980"/>
    </source>
</evidence>
<dbReference type="GO" id="GO:0006412">
    <property type="term" value="P:translation"/>
    <property type="evidence" value="ECO:0007669"/>
    <property type="project" value="UniProtKB-UniRule"/>
</dbReference>
<dbReference type="Gene3D" id="3.30.1390.20">
    <property type="entry name" value="Ribosomal protein L30, ferredoxin-like fold domain"/>
    <property type="match status" value="1"/>
</dbReference>
<sequence>MTVELYAILRLRGLADTPPDVEHALKLLRLHKKYHLVIYPSNLPGLKGMLETVKDWVTWGEISRETLIELLRSRGRTVGGRKLTDDYVNEKLKHLGVTGGIEGLADALLKGRIRLHEIDNLVKPVFRMHPPRGGFKRSIKKSVGNSGELGYRGKAINDLIMKMI</sequence>
<feature type="domain" description="Large ribosomal subunit protein uL30-like ferredoxin-like fold" evidence="5">
    <location>
        <begin position="6"/>
        <end position="57"/>
    </location>
</feature>
<dbReference type="InterPro" id="IPR036919">
    <property type="entry name" value="Ribo_uL30_ferredoxin-like_sf"/>
</dbReference>
<dbReference type="SUPFAM" id="SSF55129">
    <property type="entry name" value="Ribosomal protein L30p/L7e"/>
    <property type="match status" value="1"/>
</dbReference>
<organism evidence="6">
    <name type="scientific">Thermosphaera aggregans</name>
    <dbReference type="NCBI Taxonomy" id="54254"/>
    <lineage>
        <taxon>Archaea</taxon>
        <taxon>Thermoproteota</taxon>
        <taxon>Thermoprotei</taxon>
        <taxon>Desulfurococcales</taxon>
        <taxon>Desulfurococcaceae</taxon>
        <taxon>Thermosphaera</taxon>
    </lineage>
</organism>
<gene>
    <name evidence="4" type="primary">rpl30</name>
    <name evidence="6" type="ORF">ENP55_03690</name>
</gene>
<dbReference type="InterPro" id="IPR005997">
    <property type="entry name" value="Ribosomal_uL30_arc"/>
</dbReference>
<reference evidence="6" key="1">
    <citation type="journal article" date="2020" name="mSystems">
        <title>Genome- and Community-Level Interaction Insights into Carbon Utilization and Element Cycling Functions of Hydrothermarchaeota in Hydrothermal Sediment.</title>
        <authorList>
            <person name="Zhou Z."/>
            <person name="Liu Y."/>
            <person name="Xu W."/>
            <person name="Pan J."/>
            <person name="Luo Z.H."/>
            <person name="Li M."/>
        </authorList>
    </citation>
    <scope>NUCLEOTIDE SEQUENCE [LARGE SCALE GENOMIC DNA]</scope>
    <source>
        <strain evidence="6">SpSt-23</strain>
    </source>
</reference>
<evidence type="ECO:0000256" key="4">
    <source>
        <dbReference type="HAMAP-Rule" id="MF_01371"/>
    </source>
</evidence>
<dbReference type="GO" id="GO:0022625">
    <property type="term" value="C:cytosolic large ribosomal subunit"/>
    <property type="evidence" value="ECO:0007669"/>
    <property type="project" value="UniProtKB-UniRule"/>
</dbReference>
<dbReference type="InterPro" id="IPR016082">
    <property type="entry name" value="Ribosomal_uL30_ferredoxin-like"/>
</dbReference>
<dbReference type="InterPro" id="IPR039699">
    <property type="entry name" value="Ribosomal_uL30"/>
</dbReference>
<dbReference type="Gene3D" id="1.10.15.30">
    <property type="match status" value="1"/>
</dbReference>
<dbReference type="NCBIfam" id="TIGR01309">
    <property type="entry name" value="uL30_arch"/>
    <property type="match status" value="1"/>
</dbReference>
<accession>A0A7C2FXY5</accession>
<keyword evidence="3 4" id="KW-0687">Ribonucleoprotein</keyword>
<dbReference type="InterPro" id="IPR035808">
    <property type="entry name" value="Ribosomal_uL30_euk_arc"/>
</dbReference>
<evidence type="ECO:0000259" key="5">
    <source>
        <dbReference type="Pfam" id="PF00327"/>
    </source>
</evidence>
<keyword evidence="2 4" id="KW-0689">Ribosomal protein</keyword>
<protein>
    <recommendedName>
        <fullName evidence="4">Large ribosomal subunit protein uL30</fullName>
    </recommendedName>
</protein>
<dbReference type="Pfam" id="PF00327">
    <property type="entry name" value="Ribosomal_L30"/>
    <property type="match status" value="1"/>
</dbReference>
<dbReference type="PANTHER" id="PTHR11524">
    <property type="entry name" value="60S RIBOSOMAL PROTEIN L7"/>
    <property type="match status" value="1"/>
</dbReference>
<dbReference type="CDD" id="cd01657">
    <property type="entry name" value="Ribosomal_L7_archeal_euk"/>
    <property type="match status" value="1"/>
</dbReference>
<evidence type="ECO:0000313" key="6">
    <source>
        <dbReference type="EMBL" id="HEF87385.1"/>
    </source>
</evidence>